<dbReference type="InterPro" id="IPR014014">
    <property type="entry name" value="RNA_helicase_DEAD_Q_motif"/>
</dbReference>
<dbReference type="EMBL" id="QQAZ01000001">
    <property type="protein sequence ID" value="RDI55736.1"/>
    <property type="molecule type" value="Genomic_DNA"/>
</dbReference>
<dbReference type="CDD" id="cd18787">
    <property type="entry name" value="SF2_C_DEAD"/>
    <property type="match status" value="1"/>
</dbReference>
<dbReference type="GO" id="GO:0003724">
    <property type="term" value="F:RNA helicase activity"/>
    <property type="evidence" value="ECO:0007669"/>
    <property type="project" value="InterPro"/>
</dbReference>
<dbReference type="SMART" id="SM00490">
    <property type="entry name" value="HELICc"/>
    <property type="match status" value="1"/>
</dbReference>
<feature type="domain" description="Helicase C-terminal" evidence="9">
    <location>
        <begin position="317"/>
        <end position="475"/>
    </location>
</feature>
<name>A0A370HG24_9NOCA</name>
<dbReference type="Gene3D" id="3.40.50.300">
    <property type="entry name" value="P-loop containing nucleotide triphosphate hydrolases"/>
    <property type="match status" value="2"/>
</dbReference>
<dbReference type="GO" id="GO:0005524">
    <property type="term" value="F:ATP binding"/>
    <property type="evidence" value="ECO:0007669"/>
    <property type="project" value="UniProtKB-KW"/>
</dbReference>
<feature type="compositionally biased region" description="Pro residues" evidence="7">
    <location>
        <begin position="488"/>
        <end position="501"/>
    </location>
</feature>
<keyword evidence="2" id="KW-0378">Hydrolase</keyword>
<dbReference type="InterPro" id="IPR014001">
    <property type="entry name" value="Helicase_ATP-bd"/>
</dbReference>
<evidence type="ECO:0000256" key="6">
    <source>
        <dbReference type="PROSITE-ProRule" id="PRU00552"/>
    </source>
</evidence>
<dbReference type="RefSeq" id="WP_246010719.1">
    <property type="nucleotide sequence ID" value="NZ_QQAZ01000001.1"/>
</dbReference>
<evidence type="ECO:0000256" key="2">
    <source>
        <dbReference type="ARBA" id="ARBA00022801"/>
    </source>
</evidence>
<evidence type="ECO:0000256" key="5">
    <source>
        <dbReference type="ARBA" id="ARBA00038437"/>
    </source>
</evidence>
<evidence type="ECO:0000313" key="12">
    <source>
        <dbReference type="Proteomes" id="UP000255355"/>
    </source>
</evidence>
<dbReference type="SUPFAM" id="SSF52540">
    <property type="entry name" value="P-loop containing nucleoside triphosphate hydrolases"/>
    <property type="match status" value="1"/>
</dbReference>
<proteinExistence type="inferred from homology"/>
<comment type="similarity">
    <text evidence="5">Belongs to the DEAD box helicase family.</text>
</comment>
<evidence type="ECO:0000259" key="10">
    <source>
        <dbReference type="PROSITE" id="PS51195"/>
    </source>
</evidence>
<feature type="compositionally biased region" description="Basic residues" evidence="7">
    <location>
        <begin position="510"/>
        <end position="530"/>
    </location>
</feature>
<dbReference type="Pfam" id="PF00271">
    <property type="entry name" value="Helicase_C"/>
    <property type="match status" value="1"/>
</dbReference>
<evidence type="ECO:0000256" key="7">
    <source>
        <dbReference type="SAM" id="MobiDB-lite"/>
    </source>
</evidence>
<dbReference type="PROSITE" id="PS51192">
    <property type="entry name" value="HELICASE_ATP_BIND_1"/>
    <property type="match status" value="1"/>
</dbReference>
<dbReference type="InterPro" id="IPR001650">
    <property type="entry name" value="Helicase_C-like"/>
</dbReference>
<evidence type="ECO:0000256" key="3">
    <source>
        <dbReference type="ARBA" id="ARBA00022806"/>
    </source>
</evidence>
<organism evidence="11 12">
    <name type="scientific">Nocardia mexicana</name>
    <dbReference type="NCBI Taxonomy" id="279262"/>
    <lineage>
        <taxon>Bacteria</taxon>
        <taxon>Bacillati</taxon>
        <taxon>Actinomycetota</taxon>
        <taxon>Actinomycetes</taxon>
        <taxon>Mycobacteriales</taxon>
        <taxon>Nocardiaceae</taxon>
        <taxon>Nocardia</taxon>
    </lineage>
</organism>
<dbReference type="STRING" id="1210089.GCA_001613165_04207"/>
<gene>
    <name evidence="11" type="ORF">DFR68_101570</name>
</gene>
<dbReference type="Pfam" id="PF00270">
    <property type="entry name" value="DEAD"/>
    <property type="match status" value="1"/>
</dbReference>
<evidence type="ECO:0000259" key="8">
    <source>
        <dbReference type="PROSITE" id="PS51192"/>
    </source>
</evidence>
<dbReference type="PROSITE" id="PS51195">
    <property type="entry name" value="Q_MOTIF"/>
    <property type="match status" value="1"/>
</dbReference>
<sequence length="530" mass="56058">MPPDIRFAELGLPVALVQALRRAELETAFPIQAAAIPDILAGRDVLGRAATGSGKTLAFGLPLLVRVMRGAAAPRRPRGLILAPTRELALQIEQALDEPALALGVRLGSAVGGVPIKRQKSRLDRGVDVLIATPGRLTDLVAQDAVRLDAVRVATVDEADHMAELGFLDQVTALLDRVPEDCQHLLFSATLDEVVDTLVERYLRAPVTHSVHAADLPDNLAAAPHALPAPTGPTPHSQVGRDAGRDNSLSPQHNTADSQTTQPDSHAGPHDAVEPLGAQPNSPATQHNAAGSQVAQPDSPQRGIAATESQAPAANPAIDHHLLSVRKADKYKVVAEIAAREGRTLLFVRTQYGAQKLARRLREAGVAATELHGGKSQNQRNRALSAYARGAASVLVATDVAARGIHVDGISLVVHVDPPAEPKDYQHRTGRTGRAGATGTVVTLVTDDDRAEMDRLVAALGIAPAELRVRPGDRALAALTGAREPSGRPVPDPATPPPADAPPERDTPGNRRRRNPSPPRHTRRRNRSAN</sequence>
<keyword evidence="12" id="KW-1185">Reference proteome</keyword>
<reference evidence="11 12" key="1">
    <citation type="submission" date="2018-07" db="EMBL/GenBank/DDBJ databases">
        <title>Genomic Encyclopedia of Type Strains, Phase IV (KMG-IV): sequencing the most valuable type-strain genomes for metagenomic binning, comparative biology and taxonomic classification.</title>
        <authorList>
            <person name="Goeker M."/>
        </authorList>
    </citation>
    <scope>NUCLEOTIDE SEQUENCE [LARGE SCALE GENOMIC DNA]</scope>
    <source>
        <strain evidence="11 12">DSM 44952</strain>
    </source>
</reference>
<dbReference type="GO" id="GO:0016787">
    <property type="term" value="F:hydrolase activity"/>
    <property type="evidence" value="ECO:0007669"/>
    <property type="project" value="UniProtKB-KW"/>
</dbReference>
<dbReference type="SMART" id="SM00487">
    <property type="entry name" value="DEXDc"/>
    <property type="match status" value="1"/>
</dbReference>
<dbReference type="GO" id="GO:0003676">
    <property type="term" value="F:nucleic acid binding"/>
    <property type="evidence" value="ECO:0007669"/>
    <property type="project" value="InterPro"/>
</dbReference>
<dbReference type="GO" id="GO:0005829">
    <property type="term" value="C:cytosol"/>
    <property type="evidence" value="ECO:0007669"/>
    <property type="project" value="TreeGrafter"/>
</dbReference>
<feature type="compositionally biased region" description="Polar residues" evidence="7">
    <location>
        <begin position="279"/>
        <end position="299"/>
    </location>
</feature>
<accession>A0A370HG24</accession>
<evidence type="ECO:0000259" key="9">
    <source>
        <dbReference type="PROSITE" id="PS51194"/>
    </source>
</evidence>
<feature type="short sequence motif" description="Q motif" evidence="6">
    <location>
        <begin position="5"/>
        <end position="33"/>
    </location>
</feature>
<dbReference type="InterPro" id="IPR027417">
    <property type="entry name" value="P-loop_NTPase"/>
</dbReference>
<dbReference type="InterPro" id="IPR011545">
    <property type="entry name" value="DEAD/DEAH_box_helicase_dom"/>
</dbReference>
<dbReference type="AlphaFoldDB" id="A0A370HG24"/>
<evidence type="ECO:0000256" key="1">
    <source>
        <dbReference type="ARBA" id="ARBA00022741"/>
    </source>
</evidence>
<dbReference type="Proteomes" id="UP000255355">
    <property type="component" value="Unassembled WGS sequence"/>
</dbReference>
<feature type="domain" description="DEAD-box RNA helicase Q" evidence="10">
    <location>
        <begin position="5"/>
        <end position="33"/>
    </location>
</feature>
<feature type="region of interest" description="Disordered" evidence="7">
    <location>
        <begin position="222"/>
        <end position="315"/>
    </location>
</feature>
<dbReference type="PROSITE" id="PS51194">
    <property type="entry name" value="HELICASE_CTER"/>
    <property type="match status" value="1"/>
</dbReference>
<dbReference type="InterPro" id="IPR044742">
    <property type="entry name" value="DEAD/DEAH_RhlB"/>
</dbReference>
<dbReference type="InterPro" id="IPR050079">
    <property type="entry name" value="DEAD_box_RNA_helicase"/>
</dbReference>
<dbReference type="PANTHER" id="PTHR47959:SF13">
    <property type="entry name" value="ATP-DEPENDENT RNA HELICASE RHLE"/>
    <property type="match status" value="1"/>
</dbReference>
<evidence type="ECO:0000256" key="4">
    <source>
        <dbReference type="ARBA" id="ARBA00022840"/>
    </source>
</evidence>
<feature type="compositionally biased region" description="Polar residues" evidence="7">
    <location>
        <begin position="247"/>
        <end position="264"/>
    </location>
</feature>
<feature type="region of interest" description="Disordered" evidence="7">
    <location>
        <begin position="480"/>
        <end position="530"/>
    </location>
</feature>
<keyword evidence="3 11" id="KW-0347">Helicase</keyword>
<keyword evidence="1" id="KW-0547">Nucleotide-binding</keyword>
<evidence type="ECO:0000313" key="11">
    <source>
        <dbReference type="EMBL" id="RDI55736.1"/>
    </source>
</evidence>
<dbReference type="CDD" id="cd00268">
    <property type="entry name" value="DEADc"/>
    <property type="match status" value="1"/>
</dbReference>
<dbReference type="PANTHER" id="PTHR47959">
    <property type="entry name" value="ATP-DEPENDENT RNA HELICASE RHLE-RELATED"/>
    <property type="match status" value="1"/>
</dbReference>
<keyword evidence="4" id="KW-0067">ATP-binding</keyword>
<feature type="domain" description="Helicase ATP-binding" evidence="8">
    <location>
        <begin position="36"/>
        <end position="209"/>
    </location>
</feature>
<protein>
    <submittedName>
        <fullName evidence="11">Helicase-like protein</fullName>
    </submittedName>
</protein>
<comment type="caution">
    <text evidence="11">The sequence shown here is derived from an EMBL/GenBank/DDBJ whole genome shotgun (WGS) entry which is preliminary data.</text>
</comment>